<dbReference type="Proteomes" id="UP000236642">
    <property type="component" value="Unassembled WGS sequence"/>
</dbReference>
<dbReference type="Gene3D" id="2.30.30.40">
    <property type="entry name" value="SH3 Domains"/>
    <property type="match status" value="1"/>
</dbReference>
<dbReference type="EMBL" id="BEHY01000003">
    <property type="protein sequence ID" value="GBD08037.1"/>
    <property type="molecule type" value="Genomic_DNA"/>
</dbReference>
<evidence type="ECO:0000313" key="4">
    <source>
        <dbReference type="Proteomes" id="UP000236642"/>
    </source>
</evidence>
<name>A0A2H5Y3M8_9CHLR</name>
<dbReference type="AlphaFoldDB" id="A0A2H5Y3M8"/>
<comment type="caution">
    <text evidence="3">The sequence shown here is derived from an EMBL/GenBank/DDBJ whole genome shotgun (WGS) entry which is preliminary data.</text>
</comment>
<evidence type="ECO:0000259" key="2">
    <source>
        <dbReference type="Pfam" id="PF08239"/>
    </source>
</evidence>
<proteinExistence type="predicted"/>
<evidence type="ECO:0000256" key="1">
    <source>
        <dbReference type="SAM" id="Phobius"/>
    </source>
</evidence>
<keyword evidence="1" id="KW-0472">Membrane</keyword>
<keyword evidence="1" id="KW-0812">Transmembrane</keyword>
<protein>
    <recommendedName>
        <fullName evidence="2">SH3b domain-containing protein</fullName>
    </recommendedName>
</protein>
<feature type="domain" description="SH3b" evidence="2">
    <location>
        <begin position="75"/>
        <end position="131"/>
    </location>
</feature>
<sequence>MGKKGIGLVAGILLMLGLGIGLIPFRPAARSSPPPVTARVILITRSPAPGLTPSPSPTRTPVVQRMVVTGTGGTGLRLREGPGLLYAVVTVLAEGTVLRAFPESVEADGLRWRRVQTEDGAFEGWVAESYLAPTE</sequence>
<gene>
    <name evidence="3" type="ORF">HRbin22_00266</name>
</gene>
<dbReference type="Pfam" id="PF08239">
    <property type="entry name" value="SH3_3"/>
    <property type="match status" value="1"/>
</dbReference>
<accession>A0A2H5Y3M8</accession>
<evidence type="ECO:0000313" key="3">
    <source>
        <dbReference type="EMBL" id="GBD08037.1"/>
    </source>
</evidence>
<dbReference type="InterPro" id="IPR003646">
    <property type="entry name" value="SH3-like_bac-type"/>
</dbReference>
<feature type="transmembrane region" description="Helical" evidence="1">
    <location>
        <begin position="6"/>
        <end position="25"/>
    </location>
</feature>
<organism evidence="3 4">
    <name type="scientific">Candidatus Thermoflexus japonica</name>
    <dbReference type="NCBI Taxonomy" id="2035417"/>
    <lineage>
        <taxon>Bacteria</taxon>
        <taxon>Bacillati</taxon>
        <taxon>Chloroflexota</taxon>
        <taxon>Thermoflexia</taxon>
        <taxon>Thermoflexales</taxon>
        <taxon>Thermoflexaceae</taxon>
        <taxon>Thermoflexus</taxon>
    </lineage>
</organism>
<reference evidence="4" key="1">
    <citation type="submission" date="2017-09" db="EMBL/GenBank/DDBJ databases">
        <title>Metaegenomics of thermophilic ammonia-oxidizing enrichment culture.</title>
        <authorList>
            <person name="Kato S."/>
            <person name="Suzuki K."/>
        </authorList>
    </citation>
    <scope>NUCLEOTIDE SEQUENCE [LARGE SCALE GENOMIC DNA]</scope>
</reference>
<keyword evidence="1" id="KW-1133">Transmembrane helix</keyword>